<dbReference type="GO" id="GO:0006351">
    <property type="term" value="P:DNA-templated transcription"/>
    <property type="evidence" value="ECO:0007669"/>
    <property type="project" value="InterPro"/>
</dbReference>
<dbReference type="InterPro" id="IPR024387">
    <property type="entry name" value="Pept_C3G_Picornavir"/>
</dbReference>
<evidence type="ECO:0000313" key="13">
    <source>
        <dbReference type="EMBL" id="QRQ90142.1"/>
    </source>
</evidence>
<dbReference type="Gene3D" id="3.30.70.270">
    <property type="match status" value="1"/>
</dbReference>
<dbReference type="GO" id="GO:0003723">
    <property type="term" value="F:RNA binding"/>
    <property type="evidence" value="ECO:0007669"/>
    <property type="project" value="InterPro"/>
</dbReference>
<keyword evidence="2" id="KW-0808">Transferase</keyword>
<organism evidence="13">
    <name type="scientific">Riboviria sp</name>
    <dbReference type="NCBI Taxonomy" id="2585031"/>
    <lineage>
        <taxon>Viruses</taxon>
        <taxon>Riboviria</taxon>
    </lineage>
</organism>
<evidence type="ECO:0008006" key="14">
    <source>
        <dbReference type="Google" id="ProtNLM"/>
    </source>
</evidence>
<dbReference type="Pfam" id="PF00680">
    <property type="entry name" value="RdRP_1"/>
    <property type="match status" value="1"/>
</dbReference>
<keyword evidence="7" id="KW-0067">ATP-binding</keyword>
<evidence type="ECO:0000256" key="8">
    <source>
        <dbReference type="ARBA" id="ARBA00022953"/>
    </source>
</evidence>
<keyword evidence="5" id="KW-0378">Hydrolase</keyword>
<feature type="region of interest" description="Disordered" evidence="9">
    <location>
        <begin position="1143"/>
        <end position="1185"/>
    </location>
</feature>
<dbReference type="Gene3D" id="2.40.10.10">
    <property type="entry name" value="Trypsin-like serine proteases"/>
    <property type="match status" value="1"/>
</dbReference>
<dbReference type="InterPro" id="IPR014759">
    <property type="entry name" value="Helicase_SF3_ssRNA_vir"/>
</dbReference>
<dbReference type="Gene3D" id="1.20.960.20">
    <property type="match status" value="1"/>
</dbReference>
<dbReference type="InterPro" id="IPR001205">
    <property type="entry name" value="RNA-dir_pol_C"/>
</dbReference>
<dbReference type="PROSITE" id="PS51218">
    <property type="entry name" value="SF3_HELICASE_2"/>
    <property type="match status" value="1"/>
</dbReference>
<feature type="compositionally biased region" description="Polar residues" evidence="9">
    <location>
        <begin position="1143"/>
        <end position="1184"/>
    </location>
</feature>
<keyword evidence="6" id="KW-0788">Thiol protease</keyword>
<feature type="domain" description="Peptidase C3" evidence="12">
    <location>
        <begin position="1230"/>
        <end position="1456"/>
    </location>
</feature>
<evidence type="ECO:0000259" key="11">
    <source>
        <dbReference type="PROSITE" id="PS51218"/>
    </source>
</evidence>
<dbReference type="GO" id="GO:0005524">
    <property type="term" value="F:ATP binding"/>
    <property type="evidence" value="ECO:0007669"/>
    <property type="project" value="UniProtKB-KW"/>
</dbReference>
<evidence type="ECO:0000256" key="4">
    <source>
        <dbReference type="ARBA" id="ARBA00022741"/>
    </source>
</evidence>
<evidence type="ECO:0000256" key="6">
    <source>
        <dbReference type="ARBA" id="ARBA00022807"/>
    </source>
</evidence>
<dbReference type="InterPro" id="IPR043128">
    <property type="entry name" value="Rev_trsase/Diguanyl_cyclase"/>
</dbReference>
<dbReference type="GO" id="GO:0006508">
    <property type="term" value="P:proteolysis"/>
    <property type="evidence" value="ECO:0007669"/>
    <property type="project" value="UniProtKB-KW"/>
</dbReference>
<dbReference type="CDD" id="cd23194">
    <property type="entry name" value="Dicistroviridae_RdRp"/>
    <property type="match status" value="1"/>
</dbReference>
<protein>
    <recommendedName>
        <fullName evidence="14">RNA-directed RNA polymerase</fullName>
    </recommendedName>
</protein>
<evidence type="ECO:0000259" key="12">
    <source>
        <dbReference type="PROSITE" id="PS51874"/>
    </source>
</evidence>
<dbReference type="GO" id="GO:0003968">
    <property type="term" value="F:RNA-directed RNA polymerase activity"/>
    <property type="evidence" value="ECO:0007669"/>
    <property type="project" value="InterPro"/>
</dbReference>
<dbReference type="InterPro" id="IPR044067">
    <property type="entry name" value="PCV_3C_PRO"/>
</dbReference>
<feature type="domain" description="RdRp catalytic" evidence="10">
    <location>
        <begin position="1735"/>
        <end position="1864"/>
    </location>
</feature>
<feature type="domain" description="SF3 helicase" evidence="11">
    <location>
        <begin position="523"/>
        <end position="704"/>
    </location>
</feature>
<dbReference type="Pfam" id="PF00910">
    <property type="entry name" value="RNA_helicase"/>
    <property type="match status" value="1"/>
</dbReference>
<dbReference type="GO" id="GO:0039694">
    <property type="term" value="P:viral RNA genome replication"/>
    <property type="evidence" value="ECO:0007669"/>
    <property type="project" value="InterPro"/>
</dbReference>
<dbReference type="Pfam" id="PF12381">
    <property type="entry name" value="Peptidase_C3G"/>
    <property type="match status" value="1"/>
</dbReference>
<keyword evidence="4" id="KW-0547">Nucleotide-binding</keyword>
<dbReference type="SUPFAM" id="SSF56672">
    <property type="entry name" value="DNA/RNA polymerases"/>
    <property type="match status" value="1"/>
</dbReference>
<dbReference type="InterPro" id="IPR007094">
    <property type="entry name" value="RNA-dir_pol_PSvirus"/>
</dbReference>
<evidence type="ECO:0000256" key="3">
    <source>
        <dbReference type="ARBA" id="ARBA00022695"/>
    </source>
</evidence>
<name>A0A893A4G0_9VIRU</name>
<dbReference type="GO" id="GO:0003724">
    <property type="term" value="F:RNA helicase activity"/>
    <property type="evidence" value="ECO:0007669"/>
    <property type="project" value="InterPro"/>
</dbReference>
<dbReference type="InterPro" id="IPR009003">
    <property type="entry name" value="Peptidase_S1_PA"/>
</dbReference>
<keyword evidence="8" id="KW-0693">Viral RNA replication</keyword>
<dbReference type="InterPro" id="IPR043502">
    <property type="entry name" value="DNA/RNA_pol_sf"/>
</dbReference>
<evidence type="ECO:0000259" key="10">
    <source>
        <dbReference type="PROSITE" id="PS50507"/>
    </source>
</evidence>
<dbReference type="EMBL" id="MW346734">
    <property type="protein sequence ID" value="QRQ90142.1"/>
    <property type="molecule type" value="Genomic_RNA"/>
</dbReference>
<accession>A0A893A4G0</accession>
<dbReference type="InterPro" id="IPR000605">
    <property type="entry name" value="Helicase_SF3_ssDNA/RNA_vir"/>
</dbReference>
<sequence>MNSKILYNSYELNVPNGVMKLCSNEVNCKICKRIFKSKQSFFNHTKNNGCSGDCDLLCFCTEQLNNHWCKMLGKVRCSFCGFQFKNLEAGINHCMNTHHDGNFWNISGFLIYDDLTHVNPIFDEVKSDLPEAQCNSCKPHWNYNQFELWWRTGDNARKRMLCRKVMGTSHHECSILKLINIRGKIICWYKKPQSHNLRIFNINTQIGPLQVHLDAGQNDFGKIYYQIENSIINPFNYLHQDKERSRRHNNIVRETFPSWRTFGDLPEAQGFFDFNVNHNISLQPVIDQFSELAKKTFTGDNLKKILSILTKIGICYSAKWDMNVMALSFLDFFLGFDIPLDNANDAVKILAGCLPLLVTAFAGRNIQSDSNELSPDVVKALATVVSIFFGTIFLKSVPSKSSIDEFVASATKFGNLMRALDNSWKGLGKLVNFVYDYCFEYFYGYTREISEAEKYFSGVEEWAIEVGKLANNEVIERIQIDAQLCRQIERLYLQGVTFTTRAVHLKMDQNVRRSIENCHRTISALNDRVSKSGAFCSGPKVEPLIIQLWGESGVGKSGMMYLLSGDILKTEDILCGGDGTASDDWANQIYPRNVEQEFFDGYRNQLIVLYDDFGQLRDSQAKPNTEFMEMIRFGNLAPMCLHMAALEQKDKTYFSSKCVLLSSNCREYAIESLISRDAFMRRIDLSVEVRVKEMWRKPQSEKMDTEKVVEHFKSPLVPEVYECRLWRDGNPCPIWISYESLRDIVCRSYANKMNRHFELTSILSDYMKVPLKIDISKIRDELNKKFKVVPLKHFTMEDFLPQAQGREEDDFFDCEVEFNCTPSIPQNIRSVSKMNYGKWSKIHQKFDVIDSTQFFVYSCSTQNHQWTIKFENFGDALMEALEEANGDWKRVLGFLSTHFSFLSPKTQIAFARDEFRHILSEPESGIDFLSSGEIKCQNKKCWHDELDKMQFGFQEGCQDDLLKFIANRLNHRDCIFYDCFMSFEVIQQTPMQKISSGLLNNIKNIKDGATKYLKDCAEWCSDNLDMLCIGGYLALIFAGCLGMFRSVVSSEASAANEARERYEMAYRAYHKALLELRSAEVNLSHKHEGLALGTYATHSHECENCGMTFYHGHVIKTEEESMRYDHLCYKCRKIRSEFQSGDNVTTHQVRPKVENSQSGDNVTTHKPNIRVENSQSGDNVTTHAQRPKVEQDVYKEFLNEVLIESDVDDQEFLQRQVSRGIHKHNDISAELAMDPNAMNLGKRVYANTYMISTRMNTDENWKQHVNCVFIRGRTAVTVGHLEPVLASRASGEIKIDGPFKPDGYRIPISQLLFKKLTYSNGEYKDAMIIVFPNVVHDHQDILTSIADSETMGKFTTIPSMLVTPTIIKDRAIFNQRFATATSVNNEQPLPYTDPNATGGLRYLRMHYQYIMHTTSGDCGSMLVAMSNYLPKKIIGIHVAGDSSGKGYAVPLNIRDIEEALKDVPREAQIKLDLGRFEDPDSELSSVPQGDFTPALKSKLLIASPTKTALRKSPIYGKVLEPISAPAALSRKVVLEDGSLHDPVLSGLKKTGKIPPYMDAELIKAAVNDVLRIHQTNDRTRKRVLTNLEALSGVADDPYSNPLNRSSSPGYPWVKDRVGKGKMKWTSDFEGEYKMHLELQKAIEEREDMALRNERYPTVWIDTLKDERRPIEKVRIGKTRVFAAGPMDYIVCFRKYFLGFCAHVAENRINNEVAVGINPYSFDWTHLARHLKKFGIKVVAGDFGNFDGTLILQILDAIGEAIIEWYDDGEDNAQIRRILWKELINSIHIEGNNLYFWTHGHPSGHPLTAILNSLYNSVVCRIVFILCARKNGKFVTMKDFNENVSMISYGDDNVLNISDRVVEWFNQHTMSEVFSEIGMEYTDELKSSAADAKPYRTLEEVSFLKRKFRYDSERNCYTAPLDYSVCMEMVNWIRGELDVEEACCTNCQTSAMELSLHGRDVFEKSTKLIKSACLASMNRQPIILTYQEYIETFENSYGQMMENKN</sequence>
<evidence type="ECO:0000256" key="1">
    <source>
        <dbReference type="ARBA" id="ARBA00022670"/>
    </source>
</evidence>
<evidence type="ECO:0000256" key="7">
    <source>
        <dbReference type="ARBA" id="ARBA00022840"/>
    </source>
</evidence>
<reference evidence="13" key="1">
    <citation type="submission" date="2020-11" db="EMBL/GenBank/DDBJ databases">
        <title>Viral genomes from river ports along the Yangtze River in China.</title>
        <authorList>
            <person name="Lu J."/>
            <person name="Shen Q."/>
            <person name="Yang S."/>
            <person name="Zhang W."/>
        </authorList>
    </citation>
    <scope>NUCLEOTIDE SEQUENCE</scope>
    <source>
        <strain evidence="13">1aq-RDRP-1</strain>
    </source>
</reference>
<proteinExistence type="predicted"/>
<dbReference type="SUPFAM" id="SSF50494">
    <property type="entry name" value="Trypsin-like serine proteases"/>
    <property type="match status" value="1"/>
</dbReference>
<dbReference type="PROSITE" id="PS51874">
    <property type="entry name" value="PCV_3C_PRO"/>
    <property type="match status" value="1"/>
</dbReference>
<keyword evidence="3" id="KW-0548">Nucleotidyltransferase</keyword>
<dbReference type="GO" id="GO:0004197">
    <property type="term" value="F:cysteine-type endopeptidase activity"/>
    <property type="evidence" value="ECO:0007669"/>
    <property type="project" value="InterPro"/>
</dbReference>
<dbReference type="InterPro" id="IPR043504">
    <property type="entry name" value="Peptidase_S1_PA_chymotrypsin"/>
</dbReference>
<keyword evidence="1" id="KW-0645">Protease</keyword>
<evidence type="ECO:0000256" key="5">
    <source>
        <dbReference type="ARBA" id="ARBA00022801"/>
    </source>
</evidence>
<evidence type="ECO:0000256" key="9">
    <source>
        <dbReference type="SAM" id="MobiDB-lite"/>
    </source>
</evidence>
<dbReference type="PROSITE" id="PS50507">
    <property type="entry name" value="RDRP_SSRNA_POS"/>
    <property type="match status" value="1"/>
</dbReference>
<evidence type="ECO:0000256" key="2">
    <source>
        <dbReference type="ARBA" id="ARBA00022679"/>
    </source>
</evidence>